<dbReference type="WBParaSite" id="NBR_0002113101-mRNA-1">
    <property type="protein sequence ID" value="NBR_0002113101-mRNA-1"/>
    <property type="gene ID" value="NBR_0002113101"/>
</dbReference>
<evidence type="ECO:0000313" key="3">
    <source>
        <dbReference type="Proteomes" id="UP000271162"/>
    </source>
</evidence>
<reference evidence="4" key="1">
    <citation type="submission" date="2017-02" db="UniProtKB">
        <authorList>
            <consortium name="WormBaseParasite"/>
        </authorList>
    </citation>
    <scope>IDENTIFICATION</scope>
</reference>
<gene>
    <name evidence="2" type="ORF">NBR_LOCUS21133</name>
</gene>
<evidence type="ECO:0000313" key="4">
    <source>
        <dbReference type="WBParaSite" id="NBR_0002113101-mRNA-1"/>
    </source>
</evidence>
<feature type="compositionally biased region" description="Acidic residues" evidence="1">
    <location>
        <begin position="293"/>
        <end position="307"/>
    </location>
</feature>
<feature type="region of interest" description="Disordered" evidence="1">
    <location>
        <begin position="258"/>
        <end position="320"/>
    </location>
</feature>
<organism evidence="4">
    <name type="scientific">Nippostrongylus brasiliensis</name>
    <name type="common">Rat hookworm</name>
    <dbReference type="NCBI Taxonomy" id="27835"/>
    <lineage>
        <taxon>Eukaryota</taxon>
        <taxon>Metazoa</taxon>
        <taxon>Ecdysozoa</taxon>
        <taxon>Nematoda</taxon>
        <taxon>Chromadorea</taxon>
        <taxon>Rhabditida</taxon>
        <taxon>Rhabditina</taxon>
        <taxon>Rhabditomorpha</taxon>
        <taxon>Strongyloidea</taxon>
        <taxon>Heligmosomidae</taxon>
        <taxon>Nippostrongylus</taxon>
    </lineage>
</organism>
<evidence type="ECO:0000256" key="1">
    <source>
        <dbReference type="SAM" id="MobiDB-lite"/>
    </source>
</evidence>
<dbReference type="AlphaFoldDB" id="A0A0N4YV59"/>
<name>A0A0N4YV59_NIPBR</name>
<feature type="compositionally biased region" description="Basic and acidic residues" evidence="1">
    <location>
        <begin position="262"/>
        <end position="279"/>
    </location>
</feature>
<dbReference type="EMBL" id="UYSL01025941">
    <property type="protein sequence ID" value="VDL84874.1"/>
    <property type="molecule type" value="Genomic_DNA"/>
</dbReference>
<proteinExistence type="predicted"/>
<sequence>MSQEGTELVTVKNEEYTPSFVTANTAFDPQVASFFYEGNGATAPSSSSSALNTVPKCQQQSLMQQRQQYYTQTVQLPQQRDYLIRQGHAIAQRFPISPVQPGIHYYGRASNAQEQQVIAAQAQNMSFPVMRPVLQQPQQRPQRNSVVPIERAPFMVRQRGPAAVHPQLQYGTAAVANVRTGIPYGSEQVYVRYEGDVNHPVYSTYPTEVPISDVSSMQQTEGVPVQCQYPQYPVEYVMYPGEYDNNVDFKDPNFKVSVTNHPTRDELLARREEERKKAPELNQDSLDVTQDGSDSEEEHSCDDNEEESPIKQELEDPSYE</sequence>
<accession>A0A0N4YV59</accession>
<evidence type="ECO:0000313" key="2">
    <source>
        <dbReference type="EMBL" id="VDL84874.1"/>
    </source>
</evidence>
<keyword evidence="3" id="KW-1185">Reference proteome</keyword>
<protein>
    <submittedName>
        <fullName evidence="2 4">Uncharacterized protein</fullName>
    </submittedName>
</protein>
<dbReference type="Proteomes" id="UP000271162">
    <property type="component" value="Unassembled WGS sequence"/>
</dbReference>
<reference evidence="2 3" key="2">
    <citation type="submission" date="2018-11" db="EMBL/GenBank/DDBJ databases">
        <authorList>
            <consortium name="Pathogen Informatics"/>
        </authorList>
    </citation>
    <scope>NUCLEOTIDE SEQUENCE [LARGE SCALE GENOMIC DNA]</scope>
</reference>